<reference evidence="6 7" key="1">
    <citation type="submission" date="2024-08" db="EMBL/GenBank/DDBJ databases">
        <authorList>
            <person name="Ishaq N."/>
        </authorList>
    </citation>
    <scope>NUCLEOTIDE SEQUENCE [LARGE SCALE GENOMIC DNA]</scope>
    <source>
        <strain evidence="6 7">DSM 18651</strain>
    </source>
</reference>
<dbReference type="PROSITE" id="PS50977">
    <property type="entry name" value="HTH_TETR_2"/>
    <property type="match status" value="1"/>
</dbReference>
<dbReference type="Gene3D" id="1.10.357.10">
    <property type="entry name" value="Tetracycline Repressor, domain 2"/>
    <property type="match status" value="1"/>
</dbReference>
<proteinExistence type="predicted"/>
<dbReference type="RefSeq" id="WP_371841190.1">
    <property type="nucleotide sequence ID" value="NZ_JBGMEK010000090.1"/>
</dbReference>
<evidence type="ECO:0000256" key="2">
    <source>
        <dbReference type="ARBA" id="ARBA00023125"/>
    </source>
</evidence>
<dbReference type="PANTHER" id="PTHR30055">
    <property type="entry name" value="HTH-TYPE TRANSCRIPTIONAL REGULATOR RUTR"/>
    <property type="match status" value="1"/>
</dbReference>
<evidence type="ECO:0000313" key="6">
    <source>
        <dbReference type="EMBL" id="MFA0813382.1"/>
    </source>
</evidence>
<evidence type="ECO:0000256" key="3">
    <source>
        <dbReference type="ARBA" id="ARBA00023163"/>
    </source>
</evidence>
<comment type="caution">
    <text evidence="6">The sequence shown here is derived from an EMBL/GenBank/DDBJ whole genome shotgun (WGS) entry which is preliminary data.</text>
</comment>
<dbReference type="PRINTS" id="PR00455">
    <property type="entry name" value="HTHTETR"/>
</dbReference>
<accession>A0ABV4P555</accession>
<evidence type="ECO:0000256" key="1">
    <source>
        <dbReference type="ARBA" id="ARBA00023015"/>
    </source>
</evidence>
<dbReference type="InterPro" id="IPR050109">
    <property type="entry name" value="HTH-type_TetR-like_transc_reg"/>
</dbReference>
<sequence>MKRKYNSKSRQQQSQATQLKILEAARHLFSEEGIKKSTINKIAQRADVAPPTIYALFKSKAGIISQLGQTFVFGEGYLNLVKKSIQQADARESLKLAPIITVTIFEMEMEQMPFLWDDASITSELQDLISQLENQRYERQRFILDRLYEQEYLALGLTVSAARDILWALTGREMFKKMVIEKGWPHTSYKKWLEGTLATLLLQ</sequence>
<evidence type="ECO:0000313" key="7">
    <source>
        <dbReference type="Proteomes" id="UP001569428"/>
    </source>
</evidence>
<dbReference type="SUPFAM" id="SSF46689">
    <property type="entry name" value="Homeodomain-like"/>
    <property type="match status" value="1"/>
</dbReference>
<feature type="domain" description="HTH tetR-type" evidence="5">
    <location>
        <begin position="15"/>
        <end position="75"/>
    </location>
</feature>
<dbReference type="InterPro" id="IPR009057">
    <property type="entry name" value="Homeodomain-like_sf"/>
</dbReference>
<keyword evidence="3" id="KW-0804">Transcription</keyword>
<keyword evidence="2 4" id="KW-0238">DNA-binding</keyword>
<keyword evidence="7" id="KW-1185">Reference proteome</keyword>
<protein>
    <submittedName>
        <fullName evidence="6">TetR/AcrR family transcriptional regulator</fullName>
    </submittedName>
</protein>
<evidence type="ECO:0000256" key="4">
    <source>
        <dbReference type="PROSITE-ProRule" id="PRU00335"/>
    </source>
</evidence>
<organism evidence="6 7">
    <name type="scientific">Microbulbifer epialgicus</name>
    <dbReference type="NCBI Taxonomy" id="393907"/>
    <lineage>
        <taxon>Bacteria</taxon>
        <taxon>Pseudomonadati</taxon>
        <taxon>Pseudomonadota</taxon>
        <taxon>Gammaproteobacteria</taxon>
        <taxon>Cellvibrionales</taxon>
        <taxon>Microbulbiferaceae</taxon>
        <taxon>Microbulbifer</taxon>
    </lineage>
</organism>
<gene>
    <name evidence="6" type="ORF">ACCI49_21000</name>
</gene>
<dbReference type="Pfam" id="PF00440">
    <property type="entry name" value="TetR_N"/>
    <property type="match status" value="1"/>
</dbReference>
<keyword evidence="1" id="KW-0805">Transcription regulation</keyword>
<feature type="DNA-binding region" description="H-T-H motif" evidence="4">
    <location>
        <begin position="38"/>
        <end position="57"/>
    </location>
</feature>
<dbReference type="Proteomes" id="UP001569428">
    <property type="component" value="Unassembled WGS sequence"/>
</dbReference>
<dbReference type="PANTHER" id="PTHR30055:SF234">
    <property type="entry name" value="HTH-TYPE TRANSCRIPTIONAL REGULATOR BETI"/>
    <property type="match status" value="1"/>
</dbReference>
<dbReference type="InterPro" id="IPR001647">
    <property type="entry name" value="HTH_TetR"/>
</dbReference>
<evidence type="ECO:0000259" key="5">
    <source>
        <dbReference type="PROSITE" id="PS50977"/>
    </source>
</evidence>
<dbReference type="EMBL" id="JBGMEK010000090">
    <property type="protein sequence ID" value="MFA0813382.1"/>
    <property type="molecule type" value="Genomic_DNA"/>
</dbReference>
<name>A0ABV4P555_9GAMM</name>